<evidence type="ECO:0000256" key="1">
    <source>
        <dbReference type="ARBA" id="ARBA00004448"/>
    </source>
</evidence>
<dbReference type="GO" id="GO:0045039">
    <property type="term" value="P:protein insertion into mitochondrial inner membrane"/>
    <property type="evidence" value="ECO:0007669"/>
    <property type="project" value="UniProtKB-UniRule"/>
</dbReference>
<keyword evidence="8" id="KW-0813">Transport</keyword>
<protein>
    <recommendedName>
        <fullName evidence="8">Mitochondrial import inner membrane translocase subunit TIM22</fullName>
    </recommendedName>
</protein>
<keyword evidence="6 8" id="KW-0496">Mitochondrion</keyword>
<keyword evidence="7" id="KW-0472">Membrane</keyword>
<dbReference type="Pfam" id="PF02466">
    <property type="entry name" value="Tim17"/>
    <property type="match status" value="1"/>
</dbReference>
<accession>A0ABD3N808</accession>
<evidence type="ECO:0000256" key="2">
    <source>
        <dbReference type="ARBA" id="ARBA00008444"/>
    </source>
</evidence>
<comment type="similarity">
    <text evidence="2 8">Belongs to the Tim17/Tim22/Tim23 family.</text>
</comment>
<evidence type="ECO:0000313" key="10">
    <source>
        <dbReference type="EMBL" id="KAL3771488.1"/>
    </source>
</evidence>
<evidence type="ECO:0000256" key="5">
    <source>
        <dbReference type="ARBA" id="ARBA00022989"/>
    </source>
</evidence>
<keyword evidence="11" id="KW-1185">Reference proteome</keyword>
<reference evidence="10 11" key="1">
    <citation type="submission" date="2024-10" db="EMBL/GenBank/DDBJ databases">
        <title>Updated reference genomes for cyclostephanoid diatoms.</title>
        <authorList>
            <person name="Roberts W.R."/>
            <person name="Alverson A.J."/>
        </authorList>
    </citation>
    <scope>NUCLEOTIDE SEQUENCE [LARGE SCALE GENOMIC DNA]</scope>
    <source>
        <strain evidence="10 11">AJA010-31</strain>
    </source>
</reference>
<evidence type="ECO:0000256" key="7">
    <source>
        <dbReference type="ARBA" id="ARBA00023136"/>
    </source>
</evidence>
<gene>
    <name evidence="10" type="ORF">ACHAWO_000609</name>
</gene>
<organism evidence="10 11">
    <name type="scientific">Cyclotella atomus</name>
    <dbReference type="NCBI Taxonomy" id="382360"/>
    <lineage>
        <taxon>Eukaryota</taxon>
        <taxon>Sar</taxon>
        <taxon>Stramenopiles</taxon>
        <taxon>Ochrophyta</taxon>
        <taxon>Bacillariophyta</taxon>
        <taxon>Coscinodiscophyceae</taxon>
        <taxon>Thalassiosirophycidae</taxon>
        <taxon>Stephanodiscales</taxon>
        <taxon>Stephanodiscaceae</taxon>
        <taxon>Cyclotella</taxon>
    </lineage>
</organism>
<dbReference type="PANTHER" id="PTHR14110:SF0">
    <property type="entry name" value="MITOCHONDRIAL IMPORT INNER MEMBRANE TRANSLOCASE SUBUNIT TIM22"/>
    <property type="match status" value="1"/>
</dbReference>
<evidence type="ECO:0000256" key="3">
    <source>
        <dbReference type="ARBA" id="ARBA00022692"/>
    </source>
</evidence>
<keyword evidence="3" id="KW-0812">Transmembrane</keyword>
<keyword evidence="8" id="KW-0811">Translocation</keyword>
<dbReference type="InterPro" id="IPR039175">
    <property type="entry name" value="TIM22"/>
</dbReference>
<keyword evidence="4 8" id="KW-0999">Mitochondrion inner membrane</keyword>
<evidence type="ECO:0000256" key="9">
    <source>
        <dbReference type="SAM" id="SignalP"/>
    </source>
</evidence>
<dbReference type="GO" id="GO:0008320">
    <property type="term" value="F:protein transmembrane transporter activity"/>
    <property type="evidence" value="ECO:0007669"/>
    <property type="project" value="UniProtKB-UniRule"/>
</dbReference>
<evidence type="ECO:0000256" key="8">
    <source>
        <dbReference type="RuleBase" id="RU367038"/>
    </source>
</evidence>
<evidence type="ECO:0000256" key="4">
    <source>
        <dbReference type="ARBA" id="ARBA00022792"/>
    </source>
</evidence>
<dbReference type="EMBL" id="JALLPJ020001286">
    <property type="protein sequence ID" value="KAL3771488.1"/>
    <property type="molecule type" value="Genomic_DNA"/>
</dbReference>
<sequence>MNAIAPYPCRHRHALYLLLVLTASLEAAASSSILSRGRCNITPLSCRGGGSSTTLLSTSTLLSRRKKLHARPSTHTAAIENAVRRKYHKPMAVLANVNVVSDEPSLEELRAQLGPIALLVSNTIELTVVTIGSYISGALLGYFGGTILSIPSTLFDKSTGGIMSKFGALHAKAWGTCKQWGMLSAAFSGFNNFVRMVRGEKEDGWNAVWGSALTGAFLNRSGGSQAMIQGAATYAAFTYFIDKFFASPSSQRQQQAAELMYNDIPLDD</sequence>
<comment type="subunit">
    <text evidence="8">Component of the TIM22 complex.</text>
</comment>
<dbReference type="AlphaFoldDB" id="A0ABD3N808"/>
<keyword evidence="8" id="KW-0653">Protein transport</keyword>
<dbReference type="GO" id="GO:0042721">
    <property type="term" value="C:TIM22 mitochondrial import inner membrane insertion complex"/>
    <property type="evidence" value="ECO:0007669"/>
    <property type="project" value="UniProtKB-UniRule"/>
</dbReference>
<evidence type="ECO:0000313" key="11">
    <source>
        <dbReference type="Proteomes" id="UP001530400"/>
    </source>
</evidence>
<proteinExistence type="inferred from homology"/>
<feature type="chain" id="PRO_5044853161" description="Mitochondrial import inner membrane translocase subunit TIM22" evidence="9">
    <location>
        <begin position="30"/>
        <end position="268"/>
    </location>
</feature>
<dbReference type="PANTHER" id="PTHR14110">
    <property type="entry name" value="MITOCHONDRIAL IMPORT INNER MEMBRANE TRANSLOCASE SUBUNIT TIM22"/>
    <property type="match status" value="1"/>
</dbReference>
<name>A0ABD3N808_9STRA</name>
<comment type="subcellular location">
    <subcellularLocation>
        <location evidence="1 8">Mitochondrion inner membrane</location>
        <topology evidence="1 8">Multi-pass membrane protein</topology>
    </subcellularLocation>
</comment>
<comment type="function">
    <text evidence="8">Essential core component of the TIM22 complex, a complex that mediates the import and insertion of multi-pass transmembrane proteins into the mitochondrial inner membrane. In the TIM22 complex, it constitutes the voltage-activated and signal-gated channel. Forms a twin-pore translocase that uses the membrane potential as external driving force in 2 voltage-dependent steps.</text>
</comment>
<feature type="signal peptide" evidence="9">
    <location>
        <begin position="1"/>
        <end position="29"/>
    </location>
</feature>
<dbReference type="Proteomes" id="UP001530400">
    <property type="component" value="Unassembled WGS sequence"/>
</dbReference>
<keyword evidence="9" id="KW-0732">Signal</keyword>
<comment type="caution">
    <text evidence="10">The sequence shown here is derived from an EMBL/GenBank/DDBJ whole genome shotgun (WGS) entry which is preliminary data.</text>
</comment>
<evidence type="ECO:0000256" key="6">
    <source>
        <dbReference type="ARBA" id="ARBA00023128"/>
    </source>
</evidence>
<keyword evidence="5" id="KW-1133">Transmembrane helix</keyword>